<evidence type="ECO:0000256" key="3">
    <source>
        <dbReference type="ARBA" id="ARBA00023002"/>
    </source>
</evidence>
<protein>
    <submittedName>
        <fullName evidence="5">RibD family protein</fullName>
    </submittedName>
</protein>
<dbReference type="RefSeq" id="WP_338537718.1">
    <property type="nucleotide sequence ID" value="NZ_CP104874.1"/>
</dbReference>
<feature type="domain" description="Bacterial bifunctional deaminase-reductase C-terminal" evidence="4">
    <location>
        <begin position="5"/>
        <end position="218"/>
    </location>
</feature>
<keyword evidence="3" id="KW-0560">Oxidoreductase</keyword>
<dbReference type="InterPro" id="IPR050765">
    <property type="entry name" value="Riboflavin_Biosynth_HTPR"/>
</dbReference>
<comment type="pathway">
    <text evidence="1">Cofactor biosynthesis; riboflavin biosynthesis.</text>
</comment>
<dbReference type="Gene3D" id="3.40.430.10">
    <property type="entry name" value="Dihydrofolate Reductase, subunit A"/>
    <property type="match status" value="1"/>
</dbReference>
<evidence type="ECO:0000313" key="6">
    <source>
        <dbReference type="Proteomes" id="UP001381003"/>
    </source>
</evidence>
<evidence type="ECO:0000256" key="2">
    <source>
        <dbReference type="ARBA" id="ARBA00022857"/>
    </source>
</evidence>
<dbReference type="PANTHER" id="PTHR38011:SF7">
    <property type="entry name" value="2,5-DIAMINO-6-RIBOSYLAMINO-4(3H)-PYRIMIDINONE 5'-PHOSPHATE REDUCTASE"/>
    <property type="match status" value="1"/>
</dbReference>
<evidence type="ECO:0000313" key="5">
    <source>
        <dbReference type="EMBL" id="WWF04275.1"/>
    </source>
</evidence>
<dbReference type="Proteomes" id="UP001381003">
    <property type="component" value="Chromosome"/>
</dbReference>
<proteinExistence type="predicted"/>
<name>A0ABZ2FC19_9MICO</name>
<dbReference type="EMBL" id="CP104874">
    <property type="protein sequence ID" value="WWF04275.1"/>
    <property type="molecule type" value="Genomic_DNA"/>
</dbReference>
<evidence type="ECO:0000259" key="4">
    <source>
        <dbReference type="Pfam" id="PF01872"/>
    </source>
</evidence>
<sequence>MADRPYTILSCAVSLDGYLDDATGTRLVLSNAADLDRVDDVRAGCDAILVGAGTIRADDPRLLVRSEHRRAARVLAGLPGSPCKVTVTRRAALDPAARFFADDGADKLVYCSSAAAPRTRARLGVRAHVVDAGPRPTLRTVSADLGRRGVRRLLVEGGQQVHTQFIAEDLADELHLVLAPIFVGDSHAHRVVADGPLPWNRDHRARLAEVRRIGDVVLMRYALSARCDGDGHAAVSASERLLGVRP</sequence>
<dbReference type="SUPFAM" id="SSF53597">
    <property type="entry name" value="Dihydrofolate reductase-like"/>
    <property type="match status" value="1"/>
</dbReference>
<dbReference type="InterPro" id="IPR002734">
    <property type="entry name" value="RibDG_C"/>
</dbReference>
<gene>
    <name evidence="5" type="ORF">N5P18_11295</name>
</gene>
<organism evidence="5 6">
    <name type="scientific">Janibacter terrae</name>
    <dbReference type="NCBI Taxonomy" id="103817"/>
    <lineage>
        <taxon>Bacteria</taxon>
        <taxon>Bacillati</taxon>
        <taxon>Actinomycetota</taxon>
        <taxon>Actinomycetes</taxon>
        <taxon>Micrococcales</taxon>
        <taxon>Intrasporangiaceae</taxon>
        <taxon>Janibacter</taxon>
    </lineage>
</organism>
<dbReference type="Pfam" id="PF01872">
    <property type="entry name" value="RibD_C"/>
    <property type="match status" value="1"/>
</dbReference>
<keyword evidence="6" id="KW-1185">Reference proteome</keyword>
<reference evidence="5 6" key="1">
    <citation type="submission" date="2022-09" db="EMBL/GenBank/DDBJ databases">
        <title>Complete genome sequence of Janibacter terrae strain COS04-44, PCL-degrading bacteria isolated from oil spilled coast.</title>
        <authorList>
            <person name="Park H."/>
            <person name="Kim J.Y."/>
            <person name="An S.H."/>
            <person name="Lee C.M."/>
            <person name="Weon H.-Y."/>
        </authorList>
    </citation>
    <scope>NUCLEOTIDE SEQUENCE [LARGE SCALE GENOMIC DNA]</scope>
    <source>
        <strain evidence="5 6">COS04-44</strain>
    </source>
</reference>
<dbReference type="PANTHER" id="PTHR38011">
    <property type="entry name" value="DIHYDROFOLATE REDUCTASE FAMILY PROTEIN (AFU_ORTHOLOGUE AFUA_8G06820)"/>
    <property type="match status" value="1"/>
</dbReference>
<accession>A0ABZ2FC19</accession>
<keyword evidence="2" id="KW-0521">NADP</keyword>
<evidence type="ECO:0000256" key="1">
    <source>
        <dbReference type="ARBA" id="ARBA00005104"/>
    </source>
</evidence>
<dbReference type="InterPro" id="IPR024072">
    <property type="entry name" value="DHFR-like_dom_sf"/>
</dbReference>